<sequence length="141" mass="16544">MEIDQSVNQLNLQWTDIYYSLHYKHEDNISHQAVRLLQYIDKNSESTIGDLADCLSVSHNTASEHTKRLIQKGLAAKYRSEHDERKVFVALTEKGRLVLERNTQLDKEKLKSILERISVSERELIEKAFYILSKEAKQWQL</sequence>
<keyword evidence="2" id="KW-0805">Transcription regulation</keyword>
<organism evidence="9 10">
    <name type="scientific">Bacillus atrophaeus (strain 1942)</name>
    <dbReference type="NCBI Taxonomy" id="720555"/>
    <lineage>
        <taxon>Bacteria</taxon>
        <taxon>Bacillati</taxon>
        <taxon>Bacillota</taxon>
        <taxon>Bacilli</taxon>
        <taxon>Bacillales</taxon>
        <taxon>Bacillaceae</taxon>
        <taxon>Bacillus</taxon>
    </lineage>
</organism>
<dbReference type="Gene3D" id="1.10.10.10">
    <property type="entry name" value="Winged helix-like DNA-binding domain superfamily/Winged helix DNA-binding domain"/>
    <property type="match status" value="1"/>
</dbReference>
<dbReference type="InterPro" id="IPR036390">
    <property type="entry name" value="WH_DNA-bd_sf"/>
</dbReference>
<dbReference type="PANTHER" id="PTHR42756">
    <property type="entry name" value="TRANSCRIPTIONAL REGULATOR, MARR"/>
    <property type="match status" value="1"/>
</dbReference>
<dbReference type="EMBL" id="CP002207">
    <property type="protein sequence ID" value="ADP34989.1"/>
    <property type="molecule type" value="Genomic_DNA"/>
</dbReference>
<evidence type="ECO:0000256" key="5">
    <source>
        <dbReference type="ARBA" id="ARBA00046337"/>
    </source>
</evidence>
<dbReference type="Pfam" id="PF22381">
    <property type="entry name" value="Staph_reg_Sar_Rot"/>
    <property type="match status" value="1"/>
</dbReference>
<evidence type="ECO:0000313" key="10">
    <source>
        <dbReference type="Proteomes" id="UP000006867"/>
    </source>
</evidence>
<evidence type="ECO:0000256" key="1">
    <source>
        <dbReference type="ARBA" id="ARBA00004496"/>
    </source>
</evidence>
<comment type="subcellular location">
    <subcellularLocation>
        <location evidence="1">Cytoplasm</location>
    </subcellularLocation>
</comment>
<evidence type="ECO:0000259" key="8">
    <source>
        <dbReference type="PROSITE" id="PS50995"/>
    </source>
</evidence>
<dbReference type="PANTHER" id="PTHR42756:SF1">
    <property type="entry name" value="TRANSCRIPTIONAL REPRESSOR OF EMRAB OPERON"/>
    <property type="match status" value="1"/>
</dbReference>
<dbReference type="SUPFAM" id="SSF46785">
    <property type="entry name" value="Winged helix' DNA-binding domain"/>
    <property type="match status" value="1"/>
</dbReference>
<dbReference type="InterPro" id="IPR000835">
    <property type="entry name" value="HTH_MarR-typ"/>
</dbReference>
<dbReference type="InterPro" id="IPR036388">
    <property type="entry name" value="WH-like_DNA-bd_sf"/>
</dbReference>
<protein>
    <recommendedName>
        <fullName evidence="6">HTH-type transcriptional regulator SarZ</fullName>
    </recommendedName>
    <alternativeName>
        <fullName evidence="7">Staphylococcal accessory regulator Z</fullName>
    </alternativeName>
</protein>
<accession>A0ABN3ZGP8</accession>
<evidence type="ECO:0000256" key="7">
    <source>
        <dbReference type="ARBA" id="ARBA00047207"/>
    </source>
</evidence>
<evidence type="ECO:0000313" key="9">
    <source>
        <dbReference type="EMBL" id="ADP34989.1"/>
    </source>
</evidence>
<dbReference type="SMART" id="SM00347">
    <property type="entry name" value="HTH_MARR"/>
    <property type="match status" value="1"/>
</dbReference>
<reference evidence="9 10" key="1">
    <citation type="journal article" date="2011" name="Front. Microbiol.">
        <title>Genomic signatures of strain selection and enhancement in Bacillus atrophaeus var. globigii, a historical biowarfare simulant.</title>
        <authorList>
            <person name="Gibbons H.S."/>
            <person name="Broomall S.M."/>
            <person name="McNew L.A."/>
            <person name="Daligault H."/>
            <person name="Chapman C."/>
            <person name="Bruce D."/>
            <person name="Karavis M."/>
            <person name="Krepps M."/>
            <person name="McGregor P.A."/>
            <person name="Hong C."/>
            <person name="Park K.H."/>
            <person name="Akmal A."/>
            <person name="Feldman A."/>
            <person name="Lin J.S."/>
            <person name="Chang W.E."/>
            <person name="Higgs B.W."/>
            <person name="Demirev P."/>
            <person name="Lindquist J."/>
            <person name="Liem A."/>
            <person name="Fochler E."/>
            <person name="Read T.D."/>
            <person name="Tapia R."/>
            <person name="Johnson S."/>
            <person name="Bishop-Lilly K.A."/>
            <person name="Detter C."/>
            <person name="Han C."/>
            <person name="Sozhamannan S."/>
            <person name="Rosenzweig C.N."/>
            <person name="Skowronski E.W."/>
        </authorList>
    </citation>
    <scope>NUCLEOTIDE SEQUENCE [LARGE SCALE GENOMIC DNA]</scope>
    <source>
        <strain evidence="9 10">1942</strain>
    </source>
</reference>
<evidence type="ECO:0000256" key="2">
    <source>
        <dbReference type="ARBA" id="ARBA00023015"/>
    </source>
</evidence>
<dbReference type="PROSITE" id="PS50995">
    <property type="entry name" value="HTH_MARR_2"/>
    <property type="match status" value="1"/>
</dbReference>
<dbReference type="RefSeq" id="WP_003328070.1">
    <property type="nucleotide sequence ID" value="NC_014639.1"/>
</dbReference>
<keyword evidence="3" id="KW-0238">DNA-binding</keyword>
<evidence type="ECO:0000256" key="6">
    <source>
        <dbReference type="ARBA" id="ARBA00047188"/>
    </source>
</evidence>
<evidence type="ECO:0000256" key="3">
    <source>
        <dbReference type="ARBA" id="ARBA00023125"/>
    </source>
</evidence>
<keyword evidence="4" id="KW-0804">Transcription</keyword>
<gene>
    <name evidence="9" type="ordered locus">BATR1942_20370</name>
</gene>
<evidence type="ECO:0000256" key="4">
    <source>
        <dbReference type="ARBA" id="ARBA00023163"/>
    </source>
</evidence>
<feature type="domain" description="HTH marR-type" evidence="8">
    <location>
        <begin position="1"/>
        <end position="134"/>
    </location>
</feature>
<proteinExistence type="inferred from homology"/>
<dbReference type="Proteomes" id="UP000006867">
    <property type="component" value="Chromosome"/>
</dbReference>
<keyword evidence="10" id="KW-1185">Reference proteome</keyword>
<name>A0ABN3ZGP8_BACA1</name>
<dbReference type="InterPro" id="IPR055166">
    <property type="entry name" value="Transc_reg_Sar_Rot_HTH"/>
</dbReference>
<comment type="similarity">
    <text evidence="5">Belongs to the SarZ family.</text>
</comment>